<dbReference type="InterPro" id="IPR029002">
    <property type="entry name" value="PLPC/GPLD1"/>
</dbReference>
<dbReference type="EMBL" id="JACJKY010000031">
    <property type="protein sequence ID" value="MBM6921891.1"/>
    <property type="molecule type" value="Genomic_DNA"/>
</dbReference>
<reference evidence="2" key="2">
    <citation type="journal article" date="2021" name="Sci. Rep.">
        <title>The distribution of antibiotic resistance genes in chicken gut microbiota commensals.</title>
        <authorList>
            <person name="Juricova H."/>
            <person name="Matiasovicova J."/>
            <person name="Kubasova T."/>
            <person name="Cejkova D."/>
            <person name="Rychlik I."/>
        </authorList>
    </citation>
    <scope>NUCLEOTIDE SEQUENCE</scope>
    <source>
        <strain evidence="2">An559</strain>
    </source>
</reference>
<evidence type="ECO:0000259" key="1">
    <source>
        <dbReference type="Pfam" id="PF00882"/>
    </source>
</evidence>
<evidence type="ECO:0000313" key="3">
    <source>
        <dbReference type="Proteomes" id="UP000774750"/>
    </source>
</evidence>
<name>A0A938X9W2_9FIRM</name>
<reference evidence="2" key="1">
    <citation type="submission" date="2020-08" db="EMBL/GenBank/DDBJ databases">
        <authorList>
            <person name="Cejkova D."/>
            <person name="Kubasova T."/>
            <person name="Jahodarova E."/>
            <person name="Rychlik I."/>
        </authorList>
    </citation>
    <scope>NUCLEOTIDE SEQUENCE</scope>
    <source>
        <strain evidence="2">An559</strain>
    </source>
</reference>
<dbReference type="RefSeq" id="WP_204448246.1">
    <property type="nucleotide sequence ID" value="NZ_JACJKY010000031.1"/>
</dbReference>
<keyword evidence="3" id="KW-1185">Reference proteome</keyword>
<gene>
    <name evidence="2" type="ORF">H6A12_12160</name>
</gene>
<evidence type="ECO:0000313" key="2">
    <source>
        <dbReference type="EMBL" id="MBM6921891.1"/>
    </source>
</evidence>
<comment type="caution">
    <text evidence="2">The sequence shown here is derived from an EMBL/GenBank/DDBJ whole genome shotgun (WGS) entry which is preliminary data.</text>
</comment>
<organism evidence="2 3">
    <name type="scientific">Merdimmobilis hominis</name>
    <dbReference type="NCBI Taxonomy" id="2897707"/>
    <lineage>
        <taxon>Bacteria</taxon>
        <taxon>Bacillati</taxon>
        <taxon>Bacillota</taxon>
        <taxon>Clostridia</taxon>
        <taxon>Eubacteriales</taxon>
        <taxon>Oscillospiraceae</taxon>
        <taxon>Merdimmobilis</taxon>
    </lineage>
</organism>
<feature type="domain" description="Phospholipase C/D" evidence="1">
    <location>
        <begin position="6"/>
        <end position="153"/>
    </location>
</feature>
<dbReference type="AlphaFoldDB" id="A0A938X9W2"/>
<accession>A0A938X9W2</accession>
<proteinExistence type="predicted"/>
<dbReference type="Pfam" id="PF00882">
    <property type="entry name" value="Zn_dep_PLPC"/>
    <property type="match status" value="1"/>
</dbReference>
<protein>
    <submittedName>
        <fullName evidence="2">Zinc dependent phospholipase C family protein</fullName>
    </submittedName>
</protein>
<sequence length="269" mass="30509">MPANYTHYVFGNDVLDVLDAPVKQVITDHLQSFCTGLHGPDLFFYHHPLSSQSLRTYGSFLHDQPAAPFFLHGAEIVRQTKNDVILSYLFGFICHFVLDCACHGYINTYEKQHGVSHAKIEAELDRCFMEETGVDFHTTNSAAHIKKSESLAEQITPLFENVRPAQLTEAMDSMHRLSELLTPSSKAKTALLNGVLSIHPKTRFVRDMILSNVPSRKCRMSTHHLQNVYQQSVPQAAAMCLAFFDTVQNNTPLPDLFFYNYESELKKEN</sequence>
<dbReference type="Proteomes" id="UP000774750">
    <property type="component" value="Unassembled WGS sequence"/>
</dbReference>